<accession>A0AAV3Q9E2</accession>
<evidence type="ECO:0000313" key="1">
    <source>
        <dbReference type="EMBL" id="GAA0159782.1"/>
    </source>
</evidence>
<keyword evidence="2" id="KW-1185">Reference proteome</keyword>
<reference evidence="1 2" key="1">
    <citation type="submission" date="2024-01" db="EMBL/GenBank/DDBJ databases">
        <title>The complete chloroplast genome sequence of Lithospermum erythrorhizon: insights into the phylogenetic relationship among Boraginaceae species and the maternal lineages of purple gromwells.</title>
        <authorList>
            <person name="Okada T."/>
            <person name="Watanabe K."/>
        </authorList>
    </citation>
    <scope>NUCLEOTIDE SEQUENCE [LARGE SCALE GENOMIC DNA]</scope>
</reference>
<evidence type="ECO:0008006" key="3">
    <source>
        <dbReference type="Google" id="ProtNLM"/>
    </source>
</evidence>
<evidence type="ECO:0000313" key="2">
    <source>
        <dbReference type="Proteomes" id="UP001454036"/>
    </source>
</evidence>
<protein>
    <recommendedName>
        <fullName evidence="3">Protein FAR1-RELATED SEQUENCE</fullName>
    </recommendedName>
</protein>
<dbReference type="Proteomes" id="UP001454036">
    <property type="component" value="Unassembled WGS sequence"/>
</dbReference>
<name>A0AAV3Q9E2_LITER</name>
<comment type="caution">
    <text evidence="1">The sequence shown here is derived from an EMBL/GenBank/DDBJ whole genome shotgun (WGS) entry which is preliminary data.</text>
</comment>
<dbReference type="PANTHER" id="PTHR47718">
    <property type="entry name" value="OS01G0519700 PROTEIN"/>
    <property type="match status" value="1"/>
</dbReference>
<dbReference type="AlphaFoldDB" id="A0AAV3Q9E2"/>
<dbReference type="EMBL" id="BAABME010003690">
    <property type="protein sequence ID" value="GAA0159782.1"/>
    <property type="molecule type" value="Genomic_DNA"/>
</dbReference>
<gene>
    <name evidence="1" type="ORF">LIER_16486</name>
</gene>
<proteinExistence type="predicted"/>
<organism evidence="1 2">
    <name type="scientific">Lithospermum erythrorhizon</name>
    <name type="common">Purple gromwell</name>
    <name type="synonym">Lithospermum officinale var. erythrorhizon</name>
    <dbReference type="NCBI Taxonomy" id="34254"/>
    <lineage>
        <taxon>Eukaryota</taxon>
        <taxon>Viridiplantae</taxon>
        <taxon>Streptophyta</taxon>
        <taxon>Embryophyta</taxon>
        <taxon>Tracheophyta</taxon>
        <taxon>Spermatophyta</taxon>
        <taxon>Magnoliopsida</taxon>
        <taxon>eudicotyledons</taxon>
        <taxon>Gunneridae</taxon>
        <taxon>Pentapetalae</taxon>
        <taxon>asterids</taxon>
        <taxon>lamiids</taxon>
        <taxon>Boraginales</taxon>
        <taxon>Boraginaceae</taxon>
        <taxon>Boraginoideae</taxon>
        <taxon>Lithospermeae</taxon>
        <taxon>Lithospermum</taxon>
    </lineage>
</organism>
<sequence>MKMDFAKDGYIITKWIDHHNHQFIDVDKRHFLPYNSHIQQSQKYVIDNHMLSGISQRATFDSIYRSIGGPGNLDFVRKDLKNDISIVRQKAMAPGEATVFLNWFREETFLRSGSIMM</sequence>